<evidence type="ECO:0000313" key="3">
    <source>
        <dbReference type="EMBL" id="PPK75396.1"/>
    </source>
</evidence>
<dbReference type="EMBL" id="PTIZ01000006">
    <property type="protein sequence ID" value="PPK75396.1"/>
    <property type="molecule type" value="Genomic_DNA"/>
</dbReference>
<keyword evidence="1" id="KW-0812">Transmembrane</keyword>
<name>A0A2S6HD82_9GAMM</name>
<sequence length="414" mass="42567">MNTKNGLLIHYGLRRTGYRLLESKPRRVAMAQRGAILPLVAVGIGALLAVAGLALDMGHGYLNKTRLQSALDASALSGAKTLDETTNTALATTAAQTAFTLNAGASGNTELQSIGIGNVIVEFSESLNPFVPGGANPRFVRVGVSAADFSSPSWLLQTVGVANVSVGARAVAGPSPELICPEILPVAPCGTGGPANNYGYTVGQEVVLKTGSNNNNWEVGPGNYQNIQLNCGPGGSCLRDNMAGAYQGCASPGDTVPTQPGNSVGPNAQGLNSRFGCPPPGCGGVDTSTYKPDVVTDAGGSGYPDTYSQYMTDRATPNWDIQPPTAQYEPPRRVVTVPVIDCSTAVNGSGDVNVLGLACLFLTRPANHNGDQEIYGEFLGTSCIGQGSVPSANPIIGLGPHTIILYKDFGAADS</sequence>
<evidence type="ECO:0000259" key="2">
    <source>
        <dbReference type="Pfam" id="PF13400"/>
    </source>
</evidence>
<organism evidence="3 4">
    <name type="scientific">Methylobacter tundripaludum</name>
    <dbReference type="NCBI Taxonomy" id="173365"/>
    <lineage>
        <taxon>Bacteria</taxon>
        <taxon>Pseudomonadati</taxon>
        <taxon>Pseudomonadota</taxon>
        <taxon>Gammaproteobacteria</taxon>
        <taxon>Methylococcales</taxon>
        <taxon>Methylococcaceae</taxon>
        <taxon>Methylobacter</taxon>
    </lineage>
</organism>
<comment type="caution">
    <text evidence="3">The sequence shown here is derived from an EMBL/GenBank/DDBJ whole genome shotgun (WGS) entry which is preliminary data.</text>
</comment>
<feature type="domain" description="Putative Flp pilus-assembly TadG-like N-terminal" evidence="2">
    <location>
        <begin position="34"/>
        <end position="79"/>
    </location>
</feature>
<dbReference type="Proteomes" id="UP000240010">
    <property type="component" value="Unassembled WGS sequence"/>
</dbReference>
<feature type="transmembrane region" description="Helical" evidence="1">
    <location>
        <begin position="34"/>
        <end position="55"/>
    </location>
</feature>
<gene>
    <name evidence="3" type="ORF">B0F87_106244</name>
</gene>
<dbReference type="AlphaFoldDB" id="A0A2S6HD82"/>
<proteinExistence type="predicted"/>
<dbReference type="Pfam" id="PF13400">
    <property type="entry name" value="Tad"/>
    <property type="match status" value="1"/>
</dbReference>
<dbReference type="InterPro" id="IPR028087">
    <property type="entry name" value="Tad_N"/>
</dbReference>
<evidence type="ECO:0000256" key="1">
    <source>
        <dbReference type="SAM" id="Phobius"/>
    </source>
</evidence>
<keyword evidence="1" id="KW-1133">Transmembrane helix</keyword>
<keyword evidence="1" id="KW-0472">Membrane</keyword>
<reference evidence="3 4" key="1">
    <citation type="submission" date="2018-02" db="EMBL/GenBank/DDBJ databases">
        <title>Subsurface microbial communities from deep shales in Ohio and West Virginia, USA.</title>
        <authorList>
            <person name="Wrighton K."/>
        </authorList>
    </citation>
    <scope>NUCLEOTIDE SEQUENCE [LARGE SCALE GENOMIC DNA]</scope>
    <source>
        <strain evidence="3 4">OWC-DMM</strain>
    </source>
</reference>
<protein>
    <submittedName>
        <fullName evidence="3">Flp pilus assembly protein TadG</fullName>
    </submittedName>
</protein>
<accession>A0A2S6HD82</accession>
<dbReference type="RefSeq" id="WP_181050108.1">
    <property type="nucleotide sequence ID" value="NZ_PTIZ01000006.1"/>
</dbReference>
<evidence type="ECO:0000313" key="4">
    <source>
        <dbReference type="Proteomes" id="UP000240010"/>
    </source>
</evidence>